<organism evidence="1 2">
    <name type="scientific">Hyphomonas adhaerens MHS-3</name>
    <dbReference type="NCBI Taxonomy" id="1280949"/>
    <lineage>
        <taxon>Bacteria</taxon>
        <taxon>Pseudomonadati</taxon>
        <taxon>Pseudomonadota</taxon>
        <taxon>Alphaproteobacteria</taxon>
        <taxon>Hyphomonadales</taxon>
        <taxon>Hyphomonadaceae</taxon>
        <taxon>Hyphomonas</taxon>
    </lineage>
</organism>
<dbReference type="OrthoDB" id="210346at2"/>
<comment type="caution">
    <text evidence="1">The sequence shown here is derived from an EMBL/GenBank/DDBJ whole genome shotgun (WGS) entry which is preliminary data.</text>
</comment>
<evidence type="ECO:0008006" key="3">
    <source>
        <dbReference type="Google" id="ProtNLM"/>
    </source>
</evidence>
<evidence type="ECO:0000313" key="1">
    <source>
        <dbReference type="EMBL" id="KCZ85724.1"/>
    </source>
</evidence>
<dbReference type="InterPro" id="IPR029063">
    <property type="entry name" value="SAM-dependent_MTases_sf"/>
</dbReference>
<dbReference type="RefSeq" id="WP_051596047.1">
    <property type="nucleotide sequence ID" value="NZ_ARYH01000001.1"/>
</dbReference>
<keyword evidence="2" id="KW-1185">Reference proteome</keyword>
<accession>A0A069E705</accession>
<dbReference type="SUPFAM" id="SSF53335">
    <property type="entry name" value="S-adenosyl-L-methionine-dependent methyltransferases"/>
    <property type="match status" value="1"/>
</dbReference>
<protein>
    <recommendedName>
        <fullName evidence="3">Methyltransferase type 11 domain-containing protein</fullName>
    </recommendedName>
</protein>
<evidence type="ECO:0000313" key="2">
    <source>
        <dbReference type="Proteomes" id="UP000027446"/>
    </source>
</evidence>
<dbReference type="CDD" id="cd02440">
    <property type="entry name" value="AdoMet_MTases"/>
    <property type="match status" value="1"/>
</dbReference>
<dbReference type="EMBL" id="ARYH01000001">
    <property type="protein sequence ID" value="KCZ85724.1"/>
    <property type="molecule type" value="Genomic_DNA"/>
</dbReference>
<dbReference type="Pfam" id="PF13489">
    <property type="entry name" value="Methyltransf_23"/>
    <property type="match status" value="1"/>
</dbReference>
<dbReference type="Proteomes" id="UP000027446">
    <property type="component" value="Unassembled WGS sequence"/>
</dbReference>
<dbReference type="eggNOG" id="COG4627">
    <property type="taxonomic scope" value="Bacteria"/>
</dbReference>
<dbReference type="Gene3D" id="3.40.50.150">
    <property type="entry name" value="Vaccinia Virus protein VP39"/>
    <property type="match status" value="1"/>
</dbReference>
<reference evidence="1 2" key="1">
    <citation type="journal article" date="2014" name="Antonie Van Leeuwenhoek">
        <title>Hyphomonas beringensis sp. nov. and Hyphomonas chukchiensis sp. nov., isolated from surface seawater of the Bering Sea and Chukchi Sea.</title>
        <authorList>
            <person name="Li C."/>
            <person name="Lai Q."/>
            <person name="Li G."/>
            <person name="Dong C."/>
            <person name="Wang J."/>
            <person name="Liao Y."/>
            <person name="Shao Z."/>
        </authorList>
    </citation>
    <scope>NUCLEOTIDE SEQUENCE [LARGE SCALE GENOMIC DNA]</scope>
    <source>
        <strain evidence="1 2">MHS-3</strain>
    </source>
</reference>
<sequence length="302" mass="34562">MIHFENLAKAFVETGELPDECIPKYYRCLFPDLQHLSDSALRSHYDRHGRDEGRTGSPADLRFAFVSGIAPDAKVLEIGPFTAPTLRGDNIQYFDVLDPDGLRQRAKEHNYPVIEPVRIEYVSPTGDLSVVPPGFDVVYSAHCIEHTPDMIAHLQQVHRILNPGGVYMLTIPDMRFTFDYYREPTQPGEVLKAHEEQRKVHGRDAVIAHYTLSTHNNPAAHWAGDHGPVPRTDFDDRLKEAERQLEEADGGYVDVHTWFYTPESFRKLMNNKSVRKACNFTVERVYNTPHGYNEFNTILKKT</sequence>
<gene>
    <name evidence="1" type="ORF">HAD_08565</name>
</gene>
<name>A0A069E705_9PROT</name>
<dbReference type="PATRIC" id="fig|1280949.3.peg.1747"/>
<dbReference type="AlphaFoldDB" id="A0A069E705"/>
<proteinExistence type="predicted"/>